<dbReference type="Proteomes" id="UP000315439">
    <property type="component" value="Unassembled WGS sequence"/>
</dbReference>
<dbReference type="OrthoDB" id="6305308at2"/>
<comment type="caution">
    <text evidence="2">The sequence shown here is derived from an EMBL/GenBank/DDBJ whole genome shotgun (WGS) entry which is preliminary data.</text>
</comment>
<proteinExistence type="predicted"/>
<protein>
    <submittedName>
        <fullName evidence="2">Uncharacterized protein</fullName>
    </submittedName>
</protein>
<keyword evidence="3" id="KW-1185">Reference proteome</keyword>
<keyword evidence="1" id="KW-1133">Transmembrane helix</keyword>
<keyword evidence="1" id="KW-0812">Transmembrane</keyword>
<feature type="transmembrane region" description="Helical" evidence="1">
    <location>
        <begin position="9"/>
        <end position="29"/>
    </location>
</feature>
<evidence type="ECO:0000256" key="1">
    <source>
        <dbReference type="SAM" id="Phobius"/>
    </source>
</evidence>
<name>A0A545UC54_9GAMM</name>
<gene>
    <name evidence="2" type="ORF">FLL46_14625</name>
</gene>
<organism evidence="2 3">
    <name type="scientific">Aliikangiella coralliicola</name>
    <dbReference type="NCBI Taxonomy" id="2592383"/>
    <lineage>
        <taxon>Bacteria</taxon>
        <taxon>Pseudomonadati</taxon>
        <taxon>Pseudomonadota</taxon>
        <taxon>Gammaproteobacteria</taxon>
        <taxon>Oceanospirillales</taxon>
        <taxon>Pleioneaceae</taxon>
        <taxon>Aliikangiella</taxon>
    </lineage>
</organism>
<dbReference type="AlphaFoldDB" id="A0A545UC54"/>
<sequence length="92" mass="10118">MPAKKLYRIANTIIVLSIVMMASGAYVGFIDHEAFSIPQQVIAHISIMLGAGFLKLSYVMHLNASKHLGINDFSPGEMEFAGELEIEPQLLK</sequence>
<evidence type="ECO:0000313" key="2">
    <source>
        <dbReference type="EMBL" id="TQV87037.1"/>
    </source>
</evidence>
<reference evidence="2 3" key="1">
    <citation type="submission" date="2019-07" db="EMBL/GenBank/DDBJ databases">
        <title>Draft genome for Aliikangiella sp. M105.</title>
        <authorList>
            <person name="Wang G."/>
        </authorList>
    </citation>
    <scope>NUCLEOTIDE SEQUENCE [LARGE SCALE GENOMIC DNA]</scope>
    <source>
        <strain evidence="2 3">M105</strain>
    </source>
</reference>
<feature type="transmembrane region" description="Helical" evidence="1">
    <location>
        <begin position="41"/>
        <end position="60"/>
    </location>
</feature>
<dbReference type="RefSeq" id="WP_142931986.1">
    <property type="nucleotide sequence ID" value="NZ_ML660165.1"/>
</dbReference>
<accession>A0A545UC54</accession>
<keyword evidence="1" id="KW-0472">Membrane</keyword>
<evidence type="ECO:0000313" key="3">
    <source>
        <dbReference type="Proteomes" id="UP000315439"/>
    </source>
</evidence>
<dbReference type="EMBL" id="VIKS01000009">
    <property type="protein sequence ID" value="TQV87037.1"/>
    <property type="molecule type" value="Genomic_DNA"/>
</dbReference>